<feature type="signal peptide" evidence="3">
    <location>
        <begin position="1"/>
        <end position="30"/>
    </location>
</feature>
<dbReference type="EMBL" id="PGTZ01000009">
    <property type="protein sequence ID" value="PJI91085.1"/>
    <property type="molecule type" value="Genomic_DNA"/>
</dbReference>
<proteinExistence type="predicted"/>
<comment type="caution">
    <text evidence="4">The sequence shown here is derived from an EMBL/GenBank/DDBJ whole genome shotgun (WGS) entry which is preliminary data.</text>
</comment>
<keyword evidence="2" id="KW-0472">Membrane</keyword>
<keyword evidence="3" id="KW-0732">Signal</keyword>
<keyword evidence="2" id="KW-0812">Transmembrane</keyword>
<keyword evidence="2" id="KW-1133">Transmembrane helix</keyword>
<feature type="region of interest" description="Disordered" evidence="1">
    <location>
        <begin position="730"/>
        <end position="786"/>
    </location>
</feature>
<evidence type="ECO:0000256" key="2">
    <source>
        <dbReference type="SAM" id="Phobius"/>
    </source>
</evidence>
<sequence>MTHPTRHAARGAALLVAAAVTLGGALPGFAAARPADAPVAASGTADAVAAHRATVTLVTMTPGVVRPGADVTVTVDVVNGTRAVLDAPVVTVTLDRYRDTARSDLSAWTGAGRGDEIGSVVGRTTTTALAPGRSRQVTVTVDADSLGLGTGADVWGPRGLAVTLTDGADPTTAPDARLAVLRTFLLWYPPTDESDVRAVQLAVAVPVTGPPVTASEPEAAAAEISAATQPGTRLDHVVAATRDLPDVSWAVDPALVASASTSSDAAARTWAQQVCAGASTGRTVYALPAYDADVAAYAHSGHRVPSGGPTLTTARCAGSETGSTSGTTPTSSPTSAPTATPTGSATASPSRSSANLAAEPSTNLARVWTHGLAWPAEDVPDLATITTAVDSGRGTVVTVPGSTGALSVTEDDAVSSVVSTVSTSAGDARLLVADGTVSRVLAHDEVSAQDTQLLLATTAVLSRADEQGSTERATLLAAMPRDWDPDPTSWGAALDDVDDAPWVRLTHLSTVVDDAPSAVPRQGPTARSKNAHELPASSVDALTKARSQVAAFSGVVTDRAAVTTPTAAALLSPASVAFRTARAARADEVTAALRDVDALTSSVSVVPGSAVNLISSRAGLPVTVRNTLDQPVTVTISMKSSDPKLVVEGSPTVVVPAGRDRTVRVGVRAVGNGDVGVTVQLRSAAGRPVGDSSSFDVRVRAGWEAVGTWVVLVLLGAAFVAGIWRTVRRGRSSARTTRRDSPEAETAGTDTSELQARHRDEPSDTTTTPESEDRTSHRDTRVDRTR</sequence>
<dbReference type="InterPro" id="IPR046112">
    <property type="entry name" value="DUF6049"/>
</dbReference>
<accession>A0A2M8WJI2</accession>
<evidence type="ECO:0000256" key="3">
    <source>
        <dbReference type="SAM" id="SignalP"/>
    </source>
</evidence>
<keyword evidence="5" id="KW-1185">Reference proteome</keyword>
<reference evidence="4 5" key="1">
    <citation type="submission" date="2017-11" db="EMBL/GenBank/DDBJ databases">
        <title>Genomic Encyclopedia of Archaeal and Bacterial Type Strains, Phase II (KMG-II): From Individual Species to Whole Genera.</title>
        <authorList>
            <person name="Goeker M."/>
        </authorList>
    </citation>
    <scope>NUCLEOTIDE SEQUENCE [LARGE SCALE GENOMIC DNA]</scope>
    <source>
        <strain evidence="4 5">DSM 22413</strain>
    </source>
</reference>
<feature type="transmembrane region" description="Helical" evidence="2">
    <location>
        <begin position="706"/>
        <end position="727"/>
    </location>
</feature>
<dbReference type="Proteomes" id="UP000231586">
    <property type="component" value="Unassembled WGS sequence"/>
</dbReference>
<dbReference type="RefSeq" id="WP_100350471.1">
    <property type="nucleotide sequence ID" value="NZ_PGTZ01000009.1"/>
</dbReference>
<organism evidence="4 5">
    <name type="scientific">Luteimicrobium subarcticum</name>
    <dbReference type="NCBI Taxonomy" id="620910"/>
    <lineage>
        <taxon>Bacteria</taxon>
        <taxon>Bacillati</taxon>
        <taxon>Actinomycetota</taxon>
        <taxon>Actinomycetes</taxon>
        <taxon>Micrococcales</taxon>
        <taxon>Luteimicrobium</taxon>
    </lineage>
</organism>
<dbReference type="Pfam" id="PF19516">
    <property type="entry name" value="DUF6049"/>
    <property type="match status" value="1"/>
</dbReference>
<protein>
    <submittedName>
        <fullName evidence="4">Uncharacterized protein</fullName>
    </submittedName>
</protein>
<evidence type="ECO:0000313" key="4">
    <source>
        <dbReference type="EMBL" id="PJI91085.1"/>
    </source>
</evidence>
<gene>
    <name evidence="4" type="ORF">CLV34_2349</name>
</gene>
<feature type="region of interest" description="Disordered" evidence="1">
    <location>
        <begin position="515"/>
        <end position="535"/>
    </location>
</feature>
<feature type="chain" id="PRO_5038641987" evidence="3">
    <location>
        <begin position="31"/>
        <end position="786"/>
    </location>
</feature>
<dbReference type="AlphaFoldDB" id="A0A2M8WJI2"/>
<dbReference type="OrthoDB" id="3267347at2"/>
<name>A0A2M8WJI2_9MICO</name>
<feature type="region of interest" description="Disordered" evidence="1">
    <location>
        <begin position="301"/>
        <end position="358"/>
    </location>
</feature>
<evidence type="ECO:0000256" key="1">
    <source>
        <dbReference type="SAM" id="MobiDB-lite"/>
    </source>
</evidence>
<feature type="compositionally biased region" description="Basic and acidic residues" evidence="1">
    <location>
        <begin position="771"/>
        <end position="786"/>
    </location>
</feature>
<feature type="compositionally biased region" description="Low complexity" evidence="1">
    <location>
        <begin position="321"/>
        <end position="354"/>
    </location>
</feature>
<evidence type="ECO:0000313" key="5">
    <source>
        <dbReference type="Proteomes" id="UP000231586"/>
    </source>
</evidence>